<evidence type="ECO:0000256" key="8">
    <source>
        <dbReference type="ARBA" id="ARBA00031517"/>
    </source>
</evidence>
<dbReference type="FunFam" id="3.40.50.300:FF:000106">
    <property type="entry name" value="Adenylate kinase mitochondrial"/>
    <property type="match status" value="1"/>
</dbReference>
<evidence type="ECO:0000256" key="5">
    <source>
        <dbReference type="ARBA" id="ARBA00022679"/>
    </source>
</evidence>
<proteinExistence type="inferred from homology"/>
<evidence type="ECO:0000259" key="10">
    <source>
        <dbReference type="Pfam" id="PF05191"/>
    </source>
</evidence>
<dbReference type="Pfam" id="PF05191">
    <property type="entry name" value="ADK_lid"/>
    <property type="match status" value="1"/>
</dbReference>
<dbReference type="PANTHER" id="PTHR23359">
    <property type="entry name" value="NUCLEOTIDE KINASE"/>
    <property type="match status" value="1"/>
</dbReference>
<name>A0A250WYK4_9CHLO</name>
<dbReference type="InterPro" id="IPR033690">
    <property type="entry name" value="Adenylat_kinase_CS"/>
</dbReference>
<dbReference type="OrthoDB" id="439792at2759"/>
<keyword evidence="5 9" id="KW-0808">Transferase</keyword>
<dbReference type="PRINTS" id="PR00094">
    <property type="entry name" value="ADENYLTKNASE"/>
</dbReference>
<evidence type="ECO:0000313" key="11">
    <source>
        <dbReference type="EMBL" id="GAX75865.1"/>
    </source>
</evidence>
<evidence type="ECO:0000256" key="3">
    <source>
        <dbReference type="ARBA" id="ARBA00007220"/>
    </source>
</evidence>
<comment type="catalytic activity">
    <reaction evidence="1">
        <text>AMP + ATP = 2 ADP</text>
        <dbReference type="Rhea" id="RHEA:12973"/>
        <dbReference type="ChEBI" id="CHEBI:30616"/>
        <dbReference type="ChEBI" id="CHEBI:456215"/>
        <dbReference type="ChEBI" id="CHEBI:456216"/>
        <dbReference type="EC" id="2.7.4.3"/>
    </reaction>
</comment>
<reference evidence="11 12" key="1">
    <citation type="submission" date="2017-08" db="EMBL/GenBank/DDBJ databases">
        <title>Acidophilic green algal genome provides insights into adaptation to an acidic environment.</title>
        <authorList>
            <person name="Hirooka S."/>
            <person name="Hirose Y."/>
            <person name="Kanesaki Y."/>
            <person name="Higuchi S."/>
            <person name="Fujiwara T."/>
            <person name="Onuma R."/>
            <person name="Era A."/>
            <person name="Ohbayashi R."/>
            <person name="Uzuka A."/>
            <person name="Nozaki H."/>
            <person name="Yoshikawa H."/>
            <person name="Miyagishima S.Y."/>
        </authorList>
    </citation>
    <scope>NUCLEOTIDE SEQUENCE [LARGE SCALE GENOMIC DNA]</scope>
    <source>
        <strain evidence="11 12">NIES-2499</strain>
    </source>
</reference>
<dbReference type="InterPro" id="IPR007862">
    <property type="entry name" value="Adenylate_kinase_lid-dom"/>
</dbReference>
<comment type="caution">
    <text evidence="11">The sequence shown here is derived from an EMBL/GenBank/DDBJ whole genome shotgun (WGS) entry which is preliminary data.</text>
</comment>
<dbReference type="Gene3D" id="3.40.50.300">
    <property type="entry name" value="P-loop containing nucleotide triphosphate hydrolases"/>
    <property type="match status" value="1"/>
</dbReference>
<keyword evidence="6" id="KW-0547">Nucleotide-binding</keyword>
<evidence type="ECO:0000256" key="1">
    <source>
        <dbReference type="ARBA" id="ARBA00000582"/>
    </source>
</evidence>
<comment type="similarity">
    <text evidence="3 9">Belongs to the adenylate kinase family.</text>
</comment>
<dbReference type="HAMAP" id="MF_00235">
    <property type="entry name" value="Adenylate_kinase_Adk"/>
    <property type="match status" value="1"/>
</dbReference>
<keyword evidence="12" id="KW-1185">Reference proteome</keyword>
<organism evidence="11 12">
    <name type="scientific">Chlamydomonas eustigma</name>
    <dbReference type="NCBI Taxonomy" id="1157962"/>
    <lineage>
        <taxon>Eukaryota</taxon>
        <taxon>Viridiplantae</taxon>
        <taxon>Chlorophyta</taxon>
        <taxon>core chlorophytes</taxon>
        <taxon>Chlorophyceae</taxon>
        <taxon>CS clade</taxon>
        <taxon>Chlamydomonadales</taxon>
        <taxon>Chlamydomonadaceae</taxon>
        <taxon>Chlamydomonas</taxon>
    </lineage>
</organism>
<dbReference type="InterPro" id="IPR000850">
    <property type="entry name" value="Adenylat/UMP-CMP_kin"/>
</dbReference>
<dbReference type="EC" id="2.7.4.3" evidence="4"/>
<comment type="function">
    <text evidence="2">Catalyzes the reversible transfer of the terminal phosphate group between ATP and AMP. Plays an important role in cellular energy homeostasis and in adenine nucleotide metabolism.</text>
</comment>
<evidence type="ECO:0000256" key="9">
    <source>
        <dbReference type="RuleBase" id="RU003330"/>
    </source>
</evidence>
<evidence type="ECO:0000256" key="4">
    <source>
        <dbReference type="ARBA" id="ARBA00012955"/>
    </source>
</evidence>
<dbReference type="InterPro" id="IPR027417">
    <property type="entry name" value="P-loop_NTPase"/>
</dbReference>
<dbReference type="SUPFAM" id="SSF52540">
    <property type="entry name" value="P-loop containing nucleoside triphosphate hydrolases"/>
    <property type="match status" value="1"/>
</dbReference>
<dbReference type="NCBIfam" id="TIGR01351">
    <property type="entry name" value="adk"/>
    <property type="match status" value="1"/>
</dbReference>
<protein>
    <recommendedName>
        <fullName evidence="4">adenylate kinase</fullName>
        <ecNumber evidence="4">2.7.4.3</ecNumber>
    </recommendedName>
    <alternativeName>
        <fullName evidence="8">ATP:AMP phosphotransferase</fullName>
    </alternativeName>
</protein>
<gene>
    <name evidence="11" type="ORF">CEUSTIGMA_g3308.t1</name>
</gene>
<accession>A0A250WYK4</accession>
<sequence>MTVDLSEVPVDQLMKEVSRRLECTRKPEKRIILIGPPGCGKGTQSPRIKYDHCLCHLATGDMLRAAVAAKTPLGMEAKKAMDSGGLVSDEIVVGLIEEATKSPECSKGFILDGFPRTLVQAQKLDEMLAKRAQSIDKVLDFQVPDRMLVDRIAGRWVHPASGRSYHEKTAPPKVPGVDDITGEPLIKRKDDNVETLKARLSAFHEQTAPVIQYYAKKVIQLQAQKSADEVSKQINAALAK</sequence>
<evidence type="ECO:0000256" key="7">
    <source>
        <dbReference type="ARBA" id="ARBA00022777"/>
    </source>
</evidence>
<dbReference type="AlphaFoldDB" id="A0A250WYK4"/>
<dbReference type="CDD" id="cd01428">
    <property type="entry name" value="ADK"/>
    <property type="match status" value="1"/>
</dbReference>
<dbReference type="GO" id="GO:0004017">
    <property type="term" value="F:AMP kinase activity"/>
    <property type="evidence" value="ECO:0007669"/>
    <property type="project" value="UniProtKB-EC"/>
</dbReference>
<keyword evidence="7 9" id="KW-0418">Kinase</keyword>
<dbReference type="STRING" id="1157962.A0A250WYK4"/>
<dbReference type="InterPro" id="IPR006259">
    <property type="entry name" value="Adenyl_kin_sub"/>
</dbReference>
<dbReference type="NCBIfam" id="NF001381">
    <property type="entry name" value="PRK00279.1-3"/>
    <property type="match status" value="1"/>
</dbReference>
<feature type="domain" description="Adenylate kinase active site lid" evidence="10">
    <location>
        <begin position="155"/>
        <end position="190"/>
    </location>
</feature>
<dbReference type="Proteomes" id="UP000232323">
    <property type="component" value="Unassembled WGS sequence"/>
</dbReference>
<evidence type="ECO:0000256" key="6">
    <source>
        <dbReference type="ARBA" id="ARBA00022741"/>
    </source>
</evidence>
<dbReference type="PROSITE" id="PS00113">
    <property type="entry name" value="ADENYLATE_KINASE"/>
    <property type="match status" value="1"/>
</dbReference>
<evidence type="ECO:0000256" key="2">
    <source>
        <dbReference type="ARBA" id="ARBA00003053"/>
    </source>
</evidence>
<dbReference type="GO" id="GO:0005524">
    <property type="term" value="F:ATP binding"/>
    <property type="evidence" value="ECO:0007669"/>
    <property type="project" value="InterPro"/>
</dbReference>
<dbReference type="EMBL" id="BEGY01000014">
    <property type="protein sequence ID" value="GAX75865.1"/>
    <property type="molecule type" value="Genomic_DNA"/>
</dbReference>
<evidence type="ECO:0000313" key="12">
    <source>
        <dbReference type="Proteomes" id="UP000232323"/>
    </source>
</evidence>
<dbReference type="Pfam" id="PF00406">
    <property type="entry name" value="ADK"/>
    <property type="match status" value="1"/>
</dbReference>